<evidence type="ECO:0000256" key="3">
    <source>
        <dbReference type="ARBA" id="ARBA00023315"/>
    </source>
</evidence>
<keyword evidence="7" id="KW-1185">Reference proteome</keyword>
<dbReference type="PANTHER" id="PTHR42681:SF1">
    <property type="entry name" value="MALONYL-COA-ACYL CARRIER PROTEIN TRANSACYLASE, MITOCHONDRIAL"/>
    <property type="match status" value="1"/>
</dbReference>
<evidence type="ECO:0000256" key="2">
    <source>
        <dbReference type="ARBA" id="ARBA00022679"/>
    </source>
</evidence>
<dbReference type="SMART" id="SM00827">
    <property type="entry name" value="PKS_AT"/>
    <property type="match status" value="1"/>
</dbReference>
<dbReference type="SUPFAM" id="SSF55048">
    <property type="entry name" value="Probable ACP-binding domain of malonyl-CoA ACP transacylase"/>
    <property type="match status" value="1"/>
</dbReference>
<sequence length="349" mass="39689">MMFKRLFSTSTVVRGKKLLTFPGQGQPVEKTFVQELSQKYDLESYFKSLKKQISSSFVQNVQSPSDDFYLSTSNTQPSIVSLSLLTLEILKKHHGIDLIKDSDYTMGHSLGEYTSLCINNVFQHNQDQILWLVRQRGVLMEEALAHSKNQYGMTALVFPAMNYEDVEVLLTHALKETSSVAVANINSTQQIVISGIKSELEQVVNFVKERSNIKRRLRVFPLSVTTPFHNPLLQSSKDKFRGIINEKFNIDRESRLQLPIISNFDGQVSYTHGEALDKFIDDFINPVQFKDSIENAIKDLGVNTVWNIGPNGHVNQGNIGKTDIEKKLETNQSISNIEDFETFVENYNK</sequence>
<gene>
    <name evidence="6" type="primary">MCT1</name>
    <name evidence="6" type="ORF">BN7_3805</name>
</gene>
<dbReference type="Proteomes" id="UP000009328">
    <property type="component" value="Unassembled WGS sequence"/>
</dbReference>
<comment type="catalytic activity">
    <reaction evidence="4">
        <text>holo-[ACP] + malonyl-CoA = malonyl-[ACP] + CoA</text>
        <dbReference type="Rhea" id="RHEA:41792"/>
        <dbReference type="Rhea" id="RHEA-COMP:9623"/>
        <dbReference type="Rhea" id="RHEA-COMP:9685"/>
        <dbReference type="ChEBI" id="CHEBI:57287"/>
        <dbReference type="ChEBI" id="CHEBI:57384"/>
        <dbReference type="ChEBI" id="CHEBI:64479"/>
        <dbReference type="ChEBI" id="CHEBI:78449"/>
        <dbReference type="EC" id="2.3.1.39"/>
    </reaction>
</comment>
<evidence type="ECO:0000259" key="5">
    <source>
        <dbReference type="SMART" id="SM00827"/>
    </source>
</evidence>
<organism evidence="6 7">
    <name type="scientific">Wickerhamomyces ciferrii (strain ATCC 14091 / BCRC 22168 / CBS 111 / JCM 3599 / NBRC 0793 / NRRL Y-1031 F-60-10)</name>
    <name type="common">Yeast</name>
    <name type="synonym">Pichia ciferrii</name>
    <dbReference type="NCBI Taxonomy" id="1206466"/>
    <lineage>
        <taxon>Eukaryota</taxon>
        <taxon>Fungi</taxon>
        <taxon>Dikarya</taxon>
        <taxon>Ascomycota</taxon>
        <taxon>Saccharomycotina</taxon>
        <taxon>Saccharomycetes</taxon>
        <taxon>Phaffomycetales</taxon>
        <taxon>Wickerhamomycetaceae</taxon>
        <taxon>Wickerhamomyces</taxon>
    </lineage>
</organism>
<dbReference type="InterPro" id="IPR014043">
    <property type="entry name" value="Acyl_transferase_dom"/>
</dbReference>
<dbReference type="SUPFAM" id="SSF52151">
    <property type="entry name" value="FabD/lysophospholipase-like"/>
    <property type="match status" value="1"/>
</dbReference>
<reference evidence="6 7" key="1">
    <citation type="journal article" date="2012" name="Eukaryot. Cell">
        <title>Draft genome sequence of Wickerhamomyces ciferrii NRRL Y-1031 F-60-10.</title>
        <authorList>
            <person name="Schneider J."/>
            <person name="Andrea H."/>
            <person name="Blom J."/>
            <person name="Jaenicke S."/>
            <person name="Ruckert C."/>
            <person name="Schorsch C."/>
            <person name="Szczepanowski R."/>
            <person name="Farwick M."/>
            <person name="Goesmann A."/>
            <person name="Puhler A."/>
            <person name="Schaffer S."/>
            <person name="Tauch A."/>
            <person name="Kohler T."/>
            <person name="Brinkrolf K."/>
        </authorList>
    </citation>
    <scope>NUCLEOTIDE SEQUENCE [LARGE SCALE GENOMIC DNA]</scope>
    <source>
        <strain evidence="7">ATCC 14091 / BCRC 22168 / CBS 111 / JCM 3599 / NBRC 0793 / NRRL Y-1031 F-60-10</strain>
    </source>
</reference>
<dbReference type="FunCoup" id="K0KSD9">
    <property type="interactions" value="53"/>
</dbReference>
<keyword evidence="2 6" id="KW-0808">Transferase</keyword>
<dbReference type="InterPro" id="IPR016036">
    <property type="entry name" value="Malonyl_transacylase_ACP-bd"/>
</dbReference>
<dbReference type="Gene3D" id="3.30.70.250">
    <property type="entry name" value="Malonyl-CoA ACP transacylase, ACP-binding"/>
    <property type="match status" value="1"/>
</dbReference>
<protein>
    <recommendedName>
        <fullName evidence="1">[acyl-carrier-protein] S-malonyltransferase</fullName>
        <ecNumber evidence="1">2.3.1.39</ecNumber>
    </recommendedName>
</protein>
<dbReference type="InterPro" id="IPR001227">
    <property type="entry name" value="Ac_transferase_dom_sf"/>
</dbReference>
<dbReference type="EC" id="2.3.1.39" evidence="1"/>
<evidence type="ECO:0000256" key="1">
    <source>
        <dbReference type="ARBA" id="ARBA00013258"/>
    </source>
</evidence>
<dbReference type="AlphaFoldDB" id="K0KSD9"/>
<evidence type="ECO:0000256" key="4">
    <source>
        <dbReference type="ARBA" id="ARBA00048462"/>
    </source>
</evidence>
<evidence type="ECO:0000313" key="7">
    <source>
        <dbReference type="Proteomes" id="UP000009328"/>
    </source>
</evidence>
<accession>K0KSD9</accession>
<evidence type="ECO:0000313" key="6">
    <source>
        <dbReference type="EMBL" id="CCH44244.1"/>
    </source>
</evidence>
<dbReference type="Pfam" id="PF00698">
    <property type="entry name" value="Acyl_transf_1"/>
    <property type="match status" value="1"/>
</dbReference>
<dbReference type="eggNOG" id="KOG2926">
    <property type="taxonomic scope" value="Eukaryota"/>
</dbReference>
<proteinExistence type="predicted"/>
<dbReference type="PANTHER" id="PTHR42681">
    <property type="entry name" value="MALONYL-COA-ACYL CARRIER PROTEIN TRANSACYLASE, MITOCHONDRIAL"/>
    <property type="match status" value="1"/>
</dbReference>
<name>K0KSD9_WICCF</name>
<dbReference type="GO" id="GO:0005739">
    <property type="term" value="C:mitochondrion"/>
    <property type="evidence" value="ECO:0007669"/>
    <property type="project" value="TreeGrafter"/>
</dbReference>
<dbReference type="InterPro" id="IPR016035">
    <property type="entry name" value="Acyl_Trfase/lysoPLipase"/>
</dbReference>
<dbReference type="GO" id="GO:0006633">
    <property type="term" value="P:fatty acid biosynthetic process"/>
    <property type="evidence" value="ECO:0007669"/>
    <property type="project" value="TreeGrafter"/>
</dbReference>
<feature type="domain" description="Malonyl-CoA:ACP transacylase (MAT)" evidence="5">
    <location>
        <begin position="20"/>
        <end position="313"/>
    </location>
</feature>
<keyword evidence="3 6" id="KW-0012">Acyltransferase</keyword>
<dbReference type="InterPro" id="IPR050858">
    <property type="entry name" value="Mal-CoA-ACP_Trans/PKS_FabD"/>
</dbReference>
<dbReference type="InParanoid" id="K0KSD9"/>
<comment type="caution">
    <text evidence="6">The sequence shown here is derived from an EMBL/GenBank/DDBJ whole genome shotgun (WGS) entry which is preliminary data.</text>
</comment>
<dbReference type="STRING" id="1206466.K0KSD9"/>
<dbReference type="HOGENOM" id="CLU_030558_0_1_1"/>
<dbReference type="EMBL" id="CAIF01000116">
    <property type="protein sequence ID" value="CCH44244.1"/>
    <property type="molecule type" value="Genomic_DNA"/>
</dbReference>
<dbReference type="GO" id="GO:0004314">
    <property type="term" value="F:[acyl-carrier-protein] S-malonyltransferase activity"/>
    <property type="evidence" value="ECO:0007669"/>
    <property type="project" value="UniProtKB-EC"/>
</dbReference>
<dbReference type="Gene3D" id="3.40.366.10">
    <property type="entry name" value="Malonyl-Coenzyme A Acyl Carrier Protein, domain 2"/>
    <property type="match status" value="1"/>
</dbReference>